<sequence length="318" mass="35965">MPEFKIDWKIPCVVTNDERNRLIWKLRLNGQWDIVCVAIKKGRRYNIWIVESIEIHRKNTAGKFSIHGKLRLGTFQLSVSHIIMTGSSITEIVSNINMEIPPDEFSRLHGFVNISAISEKFSRGIVNAEFKKTVQLKSLGELSNDFERLLGPESSCFADVTLKCGGASFQVHKIILSARSPVFAAMFANPMKESLKNEVDISDIEVSVLRTLLVYMYTGKTSDLTSSSAADLLFVADKYQIQDLKMVCSYFLMETVSFQNVWRMLALGDLFAEDLKSFAMDYICNTCGEISVLESTEQWKTLQKERPGLALEVAELFS</sequence>
<organism evidence="2 3">
    <name type="scientific">Larinioides sclopetarius</name>
    <dbReference type="NCBI Taxonomy" id="280406"/>
    <lineage>
        <taxon>Eukaryota</taxon>
        <taxon>Metazoa</taxon>
        <taxon>Ecdysozoa</taxon>
        <taxon>Arthropoda</taxon>
        <taxon>Chelicerata</taxon>
        <taxon>Arachnida</taxon>
        <taxon>Araneae</taxon>
        <taxon>Araneomorphae</taxon>
        <taxon>Entelegynae</taxon>
        <taxon>Araneoidea</taxon>
        <taxon>Araneidae</taxon>
        <taxon>Larinioides</taxon>
    </lineage>
</organism>
<accession>A0AAV2ANW7</accession>
<proteinExistence type="predicted"/>
<keyword evidence="3" id="KW-1185">Reference proteome</keyword>
<comment type="caution">
    <text evidence="2">The sequence shown here is derived from an EMBL/GenBank/DDBJ whole genome shotgun (WGS) entry which is preliminary data.</text>
</comment>
<protein>
    <recommendedName>
        <fullName evidence="1">BTB domain-containing protein</fullName>
    </recommendedName>
</protein>
<dbReference type="SUPFAM" id="SSF54695">
    <property type="entry name" value="POZ domain"/>
    <property type="match status" value="1"/>
</dbReference>
<gene>
    <name evidence="2" type="ORF">LARSCL_LOCUS13860</name>
</gene>
<dbReference type="Pfam" id="PF00651">
    <property type="entry name" value="BTB"/>
    <property type="match status" value="1"/>
</dbReference>
<evidence type="ECO:0000313" key="2">
    <source>
        <dbReference type="EMBL" id="CAL1285698.1"/>
    </source>
</evidence>
<dbReference type="EMBL" id="CAXIEN010000193">
    <property type="protein sequence ID" value="CAL1285698.1"/>
    <property type="molecule type" value="Genomic_DNA"/>
</dbReference>
<dbReference type="AlphaFoldDB" id="A0AAV2ANW7"/>
<dbReference type="Proteomes" id="UP001497382">
    <property type="component" value="Unassembled WGS sequence"/>
</dbReference>
<name>A0AAV2ANW7_9ARAC</name>
<feature type="domain" description="BTB" evidence="1">
    <location>
        <begin position="158"/>
        <end position="220"/>
    </location>
</feature>
<evidence type="ECO:0000259" key="1">
    <source>
        <dbReference type="PROSITE" id="PS50097"/>
    </source>
</evidence>
<dbReference type="PROSITE" id="PS50097">
    <property type="entry name" value="BTB"/>
    <property type="match status" value="1"/>
</dbReference>
<dbReference type="InterPro" id="IPR011333">
    <property type="entry name" value="SKP1/BTB/POZ_sf"/>
</dbReference>
<dbReference type="PANTHER" id="PTHR24413">
    <property type="entry name" value="SPECKLE-TYPE POZ PROTEIN"/>
    <property type="match status" value="1"/>
</dbReference>
<dbReference type="Gene3D" id="1.25.40.420">
    <property type="match status" value="1"/>
</dbReference>
<dbReference type="FunFam" id="3.30.710.10:FF:000159">
    <property type="entry name" value="Speckle-type POZ protein B"/>
    <property type="match status" value="1"/>
</dbReference>
<dbReference type="Gene3D" id="3.30.710.10">
    <property type="entry name" value="Potassium Channel Kv1.1, Chain A"/>
    <property type="match status" value="1"/>
</dbReference>
<evidence type="ECO:0000313" key="3">
    <source>
        <dbReference type="Proteomes" id="UP001497382"/>
    </source>
</evidence>
<dbReference type="InterPro" id="IPR000210">
    <property type="entry name" value="BTB/POZ_dom"/>
</dbReference>
<dbReference type="SMART" id="SM00225">
    <property type="entry name" value="BTB"/>
    <property type="match status" value="1"/>
</dbReference>
<reference evidence="2 3" key="1">
    <citation type="submission" date="2024-04" db="EMBL/GenBank/DDBJ databases">
        <authorList>
            <person name="Rising A."/>
            <person name="Reimegard J."/>
            <person name="Sonavane S."/>
            <person name="Akerstrom W."/>
            <person name="Nylinder S."/>
            <person name="Hedman E."/>
            <person name="Kallberg Y."/>
        </authorList>
    </citation>
    <scope>NUCLEOTIDE SEQUENCE [LARGE SCALE GENOMIC DNA]</scope>
</reference>